<dbReference type="Pfam" id="PF02867">
    <property type="entry name" value="Ribonuc_red_lgC"/>
    <property type="match status" value="1"/>
</dbReference>
<dbReference type="SMART" id="SM00305">
    <property type="entry name" value="HintC"/>
    <property type="match status" value="1"/>
</dbReference>
<keyword evidence="3" id="KW-0021">Allosteric enzyme</keyword>
<keyword evidence="5" id="KW-0068">Autocatalytic cleavage</keyword>
<dbReference type="Gene3D" id="1.10.1650.20">
    <property type="match status" value="1"/>
</dbReference>
<dbReference type="NCBIfam" id="TIGR02506">
    <property type="entry name" value="NrdE_NrdA"/>
    <property type="match status" value="1"/>
</dbReference>
<dbReference type="GO" id="GO:0009263">
    <property type="term" value="P:deoxyribonucleotide biosynthetic process"/>
    <property type="evidence" value="ECO:0007669"/>
    <property type="project" value="UniProtKB-KW"/>
</dbReference>
<evidence type="ECO:0000256" key="4">
    <source>
        <dbReference type="ARBA" id="ARBA00022741"/>
    </source>
</evidence>
<keyword evidence="8 12" id="KW-0560">Oxidoreductase</keyword>
<dbReference type="InterPro" id="IPR003586">
    <property type="entry name" value="Hint_dom_C"/>
</dbReference>
<dbReference type="InterPro" id="IPR003587">
    <property type="entry name" value="Hint_dom_N"/>
</dbReference>
<dbReference type="Pfam" id="PF14528">
    <property type="entry name" value="LAGLIDADG_3"/>
    <property type="match status" value="1"/>
</dbReference>
<dbReference type="STRING" id="247156.NFA_43070"/>
<dbReference type="HOGENOM" id="CLU_286031_0_0_11"/>
<dbReference type="Pfam" id="PF13403">
    <property type="entry name" value="Hint_2"/>
    <property type="match status" value="1"/>
</dbReference>
<dbReference type="InterPro" id="IPR008926">
    <property type="entry name" value="RNR_R1-su_N"/>
</dbReference>
<keyword evidence="15" id="KW-1185">Reference proteome</keyword>
<dbReference type="InterPro" id="IPR036844">
    <property type="entry name" value="Hint_dom_sf"/>
</dbReference>
<dbReference type="PROSITE" id="PS50818">
    <property type="entry name" value="INTEIN_C_TER"/>
    <property type="match status" value="1"/>
</dbReference>
<gene>
    <name evidence="14" type="primary">nrdE</name>
    <name evidence="14" type="ordered locus">NFA_43070</name>
</gene>
<dbReference type="PRINTS" id="PR00379">
    <property type="entry name" value="INTEIN"/>
</dbReference>
<keyword evidence="4" id="KW-0547">Nucleotide-binding</keyword>
<accession>Q5YRN5</accession>
<dbReference type="GO" id="GO:0016539">
    <property type="term" value="P:intein-mediated protein splicing"/>
    <property type="evidence" value="ECO:0007669"/>
    <property type="project" value="InterPro"/>
</dbReference>
<comment type="similarity">
    <text evidence="1 12">Belongs to the ribonucleoside diphosphate reductase large chain family.</text>
</comment>
<dbReference type="Pfam" id="PF08343">
    <property type="entry name" value="RNR_N"/>
    <property type="match status" value="1"/>
</dbReference>
<dbReference type="KEGG" id="nfa:NFA_43070"/>
<dbReference type="PANTHER" id="PTHR11573:SF30">
    <property type="entry name" value="RIBONUCLEOSIDE-DIPHOSPHATE REDUCTASE 2 SUBUNIT ALPHA"/>
    <property type="match status" value="1"/>
</dbReference>
<evidence type="ECO:0000256" key="2">
    <source>
        <dbReference type="ARBA" id="ARBA00012274"/>
    </source>
</evidence>
<dbReference type="SUPFAM" id="SSF51998">
    <property type="entry name" value="PFL-like glycyl radical enzymes"/>
    <property type="match status" value="1"/>
</dbReference>
<dbReference type="PROSITE" id="PS50817">
    <property type="entry name" value="INTEIN_N_TER"/>
    <property type="match status" value="1"/>
</dbReference>
<dbReference type="EMBL" id="AP006618">
    <property type="protein sequence ID" value="BAD59156.1"/>
    <property type="molecule type" value="Genomic_DNA"/>
</dbReference>
<dbReference type="SMART" id="SM00306">
    <property type="entry name" value="HintN"/>
    <property type="match status" value="1"/>
</dbReference>
<dbReference type="InterPro" id="IPR026459">
    <property type="entry name" value="RNR_1b_NrdE"/>
</dbReference>
<dbReference type="Proteomes" id="UP000006820">
    <property type="component" value="Chromosome"/>
</dbReference>
<dbReference type="InterPro" id="IPR013554">
    <property type="entry name" value="RNR_N"/>
</dbReference>
<dbReference type="PRINTS" id="PR01183">
    <property type="entry name" value="RIBORDTASEM1"/>
</dbReference>
<dbReference type="InterPro" id="IPR030934">
    <property type="entry name" value="Intein_C"/>
</dbReference>
<dbReference type="SUPFAM" id="SSF48168">
    <property type="entry name" value="R1 subunit of ribonucleotide reductase, N-terminal domain"/>
    <property type="match status" value="1"/>
</dbReference>
<dbReference type="InterPro" id="IPR004860">
    <property type="entry name" value="LAGLIDADG_dom"/>
</dbReference>
<comment type="catalytic activity">
    <reaction evidence="11 12">
        <text>a 2'-deoxyribonucleoside 5'-diphosphate + [thioredoxin]-disulfide + H2O = a ribonucleoside 5'-diphosphate + [thioredoxin]-dithiol</text>
        <dbReference type="Rhea" id="RHEA:23252"/>
        <dbReference type="Rhea" id="RHEA-COMP:10698"/>
        <dbReference type="Rhea" id="RHEA-COMP:10700"/>
        <dbReference type="ChEBI" id="CHEBI:15377"/>
        <dbReference type="ChEBI" id="CHEBI:29950"/>
        <dbReference type="ChEBI" id="CHEBI:50058"/>
        <dbReference type="ChEBI" id="CHEBI:57930"/>
        <dbReference type="ChEBI" id="CHEBI:73316"/>
        <dbReference type="EC" id="1.17.4.1"/>
    </reaction>
</comment>
<dbReference type="PANTHER" id="PTHR11573">
    <property type="entry name" value="RIBONUCLEOSIDE-DIPHOSPHATE REDUCTASE LARGE CHAIN"/>
    <property type="match status" value="1"/>
</dbReference>
<evidence type="ECO:0000259" key="13">
    <source>
        <dbReference type="PROSITE" id="PS50819"/>
    </source>
</evidence>
<dbReference type="InterPro" id="IPR006141">
    <property type="entry name" value="Intein_N"/>
</dbReference>
<dbReference type="SUPFAM" id="SSF55608">
    <property type="entry name" value="Homing endonucleases"/>
    <property type="match status" value="1"/>
</dbReference>
<name>Q5YRN5_NOCFA</name>
<evidence type="ECO:0000313" key="15">
    <source>
        <dbReference type="Proteomes" id="UP000006820"/>
    </source>
</evidence>
<dbReference type="eggNOG" id="COG1372">
    <property type="taxonomic scope" value="Bacteria"/>
</dbReference>
<dbReference type="InterPro" id="IPR006142">
    <property type="entry name" value="INTEIN"/>
</dbReference>
<organism evidence="14 15">
    <name type="scientific">Nocardia farcinica (strain IFM 10152)</name>
    <dbReference type="NCBI Taxonomy" id="247156"/>
    <lineage>
        <taxon>Bacteria</taxon>
        <taxon>Bacillati</taxon>
        <taxon>Actinomycetota</taxon>
        <taxon>Actinomycetes</taxon>
        <taxon>Mycobacteriales</taxon>
        <taxon>Nocardiaceae</taxon>
        <taxon>Nocardia</taxon>
    </lineage>
</organism>
<evidence type="ECO:0000256" key="7">
    <source>
        <dbReference type="ARBA" id="ARBA00023000"/>
    </source>
</evidence>
<evidence type="ECO:0000256" key="11">
    <source>
        <dbReference type="ARBA" id="ARBA00047754"/>
    </source>
</evidence>
<dbReference type="Gene3D" id="3.10.28.10">
    <property type="entry name" value="Homing endonucleases"/>
    <property type="match status" value="1"/>
</dbReference>
<dbReference type="Gene3D" id="2.170.16.10">
    <property type="entry name" value="Hedgehog/Intein (Hint) domain"/>
    <property type="match status" value="1"/>
</dbReference>
<comment type="function">
    <text evidence="12">Provides the precursors necessary for DNA synthesis. Catalyzes the biosynthesis of deoxyribonucleotides from the corresponding ribonucleotides.</text>
</comment>
<dbReference type="GO" id="GO:0005971">
    <property type="term" value="C:ribonucleoside-diphosphate reductase complex"/>
    <property type="evidence" value="ECO:0007669"/>
    <property type="project" value="TreeGrafter"/>
</dbReference>
<dbReference type="CDD" id="cd01679">
    <property type="entry name" value="RNR_I"/>
    <property type="match status" value="1"/>
</dbReference>
<evidence type="ECO:0000256" key="6">
    <source>
        <dbReference type="ARBA" id="ARBA00022840"/>
    </source>
</evidence>
<dbReference type="UniPathway" id="UPA00326"/>
<proteinExistence type="inferred from homology"/>
<dbReference type="InterPro" id="IPR039718">
    <property type="entry name" value="Rrm1"/>
</dbReference>
<dbReference type="EC" id="1.17.4.1" evidence="2 12"/>
<evidence type="ECO:0000256" key="8">
    <source>
        <dbReference type="ARBA" id="ARBA00023002"/>
    </source>
</evidence>
<dbReference type="PROSITE" id="PS50819">
    <property type="entry name" value="INTEIN_ENDONUCLEASE"/>
    <property type="match status" value="1"/>
</dbReference>
<evidence type="ECO:0000256" key="3">
    <source>
        <dbReference type="ARBA" id="ARBA00022533"/>
    </source>
</evidence>
<protein>
    <recommendedName>
        <fullName evidence="2 12">Ribonucleoside-diphosphate reductase</fullName>
        <ecNumber evidence="2 12">1.17.4.1</ecNumber>
    </recommendedName>
</protein>
<dbReference type="InterPro" id="IPR013509">
    <property type="entry name" value="RNR_lsu_N"/>
</dbReference>
<dbReference type="OrthoDB" id="9762933at2"/>
<keyword evidence="10" id="KW-1015">Disulfide bond</keyword>
<dbReference type="InterPro" id="IPR027434">
    <property type="entry name" value="Homing_endonucl"/>
</dbReference>
<evidence type="ECO:0000256" key="10">
    <source>
        <dbReference type="ARBA" id="ARBA00023157"/>
    </source>
</evidence>
<dbReference type="GO" id="GO:0005524">
    <property type="term" value="F:ATP binding"/>
    <property type="evidence" value="ECO:0007669"/>
    <property type="project" value="UniProtKB-KW"/>
</dbReference>
<dbReference type="Pfam" id="PF00317">
    <property type="entry name" value="Ribonuc_red_lgN"/>
    <property type="match status" value="1"/>
</dbReference>
<dbReference type="GO" id="GO:0004519">
    <property type="term" value="F:endonuclease activity"/>
    <property type="evidence" value="ECO:0007669"/>
    <property type="project" value="InterPro"/>
</dbReference>
<dbReference type="NCBIfam" id="TIGR01443">
    <property type="entry name" value="intein_Cterm"/>
    <property type="match status" value="1"/>
</dbReference>
<sequence length="1102" mass="124759">MLNLYGPDGKIQFDKDREAARQYFLQHVNQNTVFFHNLDEKLDYLVEENYYEPEVLDRYSRAFVKSLFQQAYDKKFRFPTFLGAFKYYTSYTLKTFDGKRYLERFEDRVCMVALTLAAGDEELARKLVDEIIDGRFQPATPTFLNSGKKQRGEPVSCFPAGTPVDTIDGPKPIESLRAGDRVLSHDGSYATVEKLIENTNDQPLVSISHFGHKEPIRCTPEHPILVWTDRDVETLIDGDGADPFNGFVWLAAQDVHPSDFIVATAPLETRERRVFDLMNHVGEGTYEEVDGLIRKVNTDARHRNKQRHRQGFVAVTRYVEESYDLGLILGWYLAEGHVSKRSGVEDVRPTGVHFTLGANEIERHVELGMAFKQVFGVDLVLHTNHSDHSTRMVCNSKIVASLLLSLAGTGYSTKRLAHEVMTADEDFQRGLLVGLFRGDGCTTTGGMVLDLVNQELIDQVQLLLRRLGIVSVVRTYTNQAGNPTGQVFVPGLPGTNEEFIFDVDKNLQNYTGRKGTKRTTYQVVHGRHVYGIRAVERTGETPRQVYNLHVEGTHTYTIRGAVVHNCFLLRIEDNMESIGRSINSALQLSKRGGGVALLLSNIREHGAPIKKIENQSSGVIPIMKLLEDSFSYANQLGARQGAGAVYLHAHHPDIYRFLDTKRENADEKIRIKTLSLGVVIPDITFELAKKNEDMYLFSPYDVERIYGKPFADIDVTEKYYEMVDDKRIRKSKIKAREFFQTIAELQFESGYPYIMFEDTVNRANPIAGKITHSNLCSEILQVSTPSEFNDDLSYAKVGKDISCNLGSLNIAKAMDSPDFAQTIEVAIRALTAVSDQTHITSVPSIEQGNQQSHAIGLGQMNLHGYLARERIHYGSDEGIDFTNMYFYTVVYHALRASNRLAIERGTYFGGFPESKYASGEYFDKYTEQVWEPKTERVRQLFADAGVRIPTQDDWRELKASVMEHGIYNQNLQAVPPTGSISYINHSTSSIHPVASKIEIRKEGKIGRVYYPAPYMTNDNLEYYQDAYEIGYEKIIDTYAAATQHVDQGLSLTLFFKDTATTRDLNKAQIYAWRKGIKTLYYIRLRQMALEGTEVEGCVSCML</sequence>
<dbReference type="InterPro" id="IPR013346">
    <property type="entry name" value="NrdE_NrdA_C"/>
</dbReference>
<dbReference type="Gene3D" id="3.20.70.20">
    <property type="match status" value="2"/>
</dbReference>
<dbReference type="eggNOG" id="COG0209">
    <property type="taxonomic scope" value="Bacteria"/>
</dbReference>
<keyword evidence="6" id="KW-0067">ATP-binding</keyword>
<evidence type="ECO:0000256" key="5">
    <source>
        <dbReference type="ARBA" id="ARBA00022813"/>
    </source>
</evidence>
<evidence type="ECO:0000313" key="14">
    <source>
        <dbReference type="EMBL" id="BAD59156.1"/>
    </source>
</evidence>
<dbReference type="SUPFAM" id="SSF51294">
    <property type="entry name" value="Hedgehog/intein (Hint) domain"/>
    <property type="match status" value="1"/>
</dbReference>
<dbReference type="FunFam" id="1.10.1650.20:FF:000002">
    <property type="entry name" value="Ribonucleoside-diphosphate reductase"/>
    <property type="match status" value="1"/>
</dbReference>
<dbReference type="NCBIfam" id="TIGR04170">
    <property type="entry name" value="RNR_1b_NrdE"/>
    <property type="match status" value="1"/>
</dbReference>
<dbReference type="AlphaFoldDB" id="Q5YRN5"/>
<evidence type="ECO:0000256" key="12">
    <source>
        <dbReference type="RuleBase" id="RU003410"/>
    </source>
</evidence>
<dbReference type="InterPro" id="IPR028992">
    <property type="entry name" value="Hedgehog/Intein_dom"/>
</dbReference>
<dbReference type="InterPro" id="IPR004042">
    <property type="entry name" value="Intein_endonuc_central"/>
</dbReference>
<keyword evidence="7" id="KW-0651">Protein splicing</keyword>
<dbReference type="GO" id="GO:0004748">
    <property type="term" value="F:ribonucleoside-diphosphate reductase activity, thioredoxin disulfide as acceptor"/>
    <property type="evidence" value="ECO:0007669"/>
    <property type="project" value="UniProtKB-EC"/>
</dbReference>
<dbReference type="CDD" id="cd00081">
    <property type="entry name" value="Hint"/>
    <property type="match status" value="1"/>
</dbReference>
<keyword evidence="9 12" id="KW-0215">Deoxyribonucleotide synthesis</keyword>
<feature type="domain" description="DOD-type homing endonuclease" evidence="13">
    <location>
        <begin position="328"/>
        <end position="469"/>
    </location>
</feature>
<evidence type="ECO:0000256" key="9">
    <source>
        <dbReference type="ARBA" id="ARBA00023116"/>
    </source>
</evidence>
<dbReference type="PROSITE" id="PS00089">
    <property type="entry name" value="RIBORED_LARGE"/>
    <property type="match status" value="1"/>
</dbReference>
<evidence type="ECO:0000256" key="1">
    <source>
        <dbReference type="ARBA" id="ARBA00010406"/>
    </source>
</evidence>
<reference evidence="14 15" key="1">
    <citation type="journal article" date="2004" name="Proc. Natl. Acad. Sci. U.S.A.">
        <title>The complete genomic sequence of Nocardia farcinica IFM 10152.</title>
        <authorList>
            <person name="Ishikawa J."/>
            <person name="Yamashita A."/>
            <person name="Mikami Y."/>
            <person name="Hoshino Y."/>
            <person name="Kurita H."/>
            <person name="Hotta K."/>
            <person name="Shiba T."/>
            <person name="Hattori M."/>
        </authorList>
    </citation>
    <scope>NUCLEOTIDE SEQUENCE [LARGE SCALE GENOMIC DNA]</scope>
    <source>
        <strain evidence="14 15">IFM 10152</strain>
    </source>
</reference>
<dbReference type="InterPro" id="IPR000788">
    <property type="entry name" value="RNR_lg_C"/>
</dbReference>